<sequence length="79" mass="9903">MHEDVEHVLFKMVEKNKYWPKEIVKIMKDEGFDSFNMHKHIKLWKEKDAKNRNCHYGVDVSGQWYWYDNWIEYCRENYA</sequence>
<evidence type="ECO:0000313" key="1">
    <source>
        <dbReference type="EMBL" id="PQL25784.1"/>
    </source>
</evidence>
<protein>
    <submittedName>
        <fullName evidence="1">Uncharacterized protein</fullName>
    </submittedName>
</protein>
<proteinExistence type="predicted"/>
<comment type="caution">
    <text evidence="1">The sequence shown here is derived from an EMBL/GenBank/DDBJ whole genome shotgun (WGS) entry which is preliminary data.</text>
</comment>
<organism evidence="1 2">
    <name type="scientific">Veillonella tobetsuensis</name>
    <dbReference type="NCBI Taxonomy" id="1110546"/>
    <lineage>
        <taxon>Bacteria</taxon>
        <taxon>Bacillati</taxon>
        <taxon>Bacillota</taxon>
        <taxon>Negativicutes</taxon>
        <taxon>Veillonellales</taxon>
        <taxon>Veillonellaceae</taxon>
        <taxon>Veillonella</taxon>
    </lineage>
</organism>
<reference evidence="1 2" key="1">
    <citation type="submission" date="2018-01" db="EMBL/GenBank/DDBJ databases">
        <title>Draft genome sequences of clinical isolates and type strains of oral Veillonella including Veillonella infantum sp., nov.</title>
        <authorList>
            <person name="Mashima I."/>
            <person name="Liao Y.-C."/>
            <person name="Sabharwal A."/>
            <person name="Haase E.M."/>
            <person name="Nakazawa F."/>
            <person name="Scannapieco F.A."/>
        </authorList>
    </citation>
    <scope>NUCLEOTIDE SEQUENCE [LARGE SCALE GENOMIC DNA]</scope>
    <source>
        <strain evidence="1 2">Y6</strain>
    </source>
</reference>
<accession>A0A2S7ZRF8</accession>
<name>A0A2S7ZRF8_9FIRM</name>
<gene>
    <name evidence="1" type="ORF">VTHSUH11_02195</name>
</gene>
<dbReference type="EMBL" id="PPDF01000005">
    <property type="protein sequence ID" value="PQL25784.1"/>
    <property type="molecule type" value="Genomic_DNA"/>
</dbReference>
<dbReference type="Proteomes" id="UP000238877">
    <property type="component" value="Unassembled WGS sequence"/>
</dbReference>
<evidence type="ECO:0000313" key="2">
    <source>
        <dbReference type="Proteomes" id="UP000238877"/>
    </source>
</evidence>
<dbReference type="RefSeq" id="WP_105092493.1">
    <property type="nucleotide sequence ID" value="NZ_PPDF01000005.1"/>
</dbReference>
<dbReference type="AlphaFoldDB" id="A0A2S7ZRF8"/>